<comment type="caution">
    <text evidence="1">The sequence shown here is derived from an EMBL/GenBank/DDBJ whole genome shotgun (WGS) entry which is preliminary data.</text>
</comment>
<dbReference type="AlphaFoldDB" id="A0A0F9C9H3"/>
<gene>
    <name evidence="1" type="ORF">LCGC14_2430100</name>
</gene>
<feature type="non-terminal residue" evidence="1">
    <location>
        <position position="1"/>
    </location>
</feature>
<accession>A0A0F9C9H3</accession>
<proteinExistence type="predicted"/>
<dbReference type="EMBL" id="LAZR01037146">
    <property type="protein sequence ID" value="KKL22967.1"/>
    <property type="molecule type" value="Genomic_DNA"/>
</dbReference>
<protein>
    <submittedName>
        <fullName evidence="1">Uncharacterized protein</fullName>
    </submittedName>
</protein>
<name>A0A0F9C9H3_9ZZZZ</name>
<organism evidence="1">
    <name type="scientific">marine sediment metagenome</name>
    <dbReference type="NCBI Taxonomy" id="412755"/>
    <lineage>
        <taxon>unclassified sequences</taxon>
        <taxon>metagenomes</taxon>
        <taxon>ecological metagenomes</taxon>
    </lineage>
</organism>
<reference evidence="1" key="1">
    <citation type="journal article" date="2015" name="Nature">
        <title>Complex archaea that bridge the gap between prokaryotes and eukaryotes.</title>
        <authorList>
            <person name="Spang A."/>
            <person name="Saw J.H."/>
            <person name="Jorgensen S.L."/>
            <person name="Zaremba-Niedzwiedzka K."/>
            <person name="Martijn J."/>
            <person name="Lind A.E."/>
            <person name="van Eijk R."/>
            <person name="Schleper C."/>
            <person name="Guy L."/>
            <person name="Ettema T.J."/>
        </authorList>
    </citation>
    <scope>NUCLEOTIDE SEQUENCE</scope>
</reference>
<evidence type="ECO:0000313" key="1">
    <source>
        <dbReference type="EMBL" id="KKL22967.1"/>
    </source>
</evidence>
<sequence>YRQALKRKAELERLAQNAKVAKEANIGNLFVGVGTAFASLLGLIAGGPVGAAIGGAIGRAVTKAFTPKPTAPPSGLNY</sequence>